<dbReference type="InterPro" id="IPR055127">
    <property type="entry name" value="YEATS2_3HBD"/>
</dbReference>
<dbReference type="GO" id="GO:0006355">
    <property type="term" value="P:regulation of DNA-templated transcription"/>
    <property type="evidence" value="ECO:0007669"/>
    <property type="project" value="InterPro"/>
</dbReference>
<dbReference type="EMBL" id="JARQWQ010000062">
    <property type="protein sequence ID" value="KAK2555453.1"/>
    <property type="molecule type" value="Genomic_DNA"/>
</dbReference>
<dbReference type="InterPro" id="IPR055129">
    <property type="entry name" value="YEATS_dom"/>
</dbReference>
<feature type="region of interest" description="Disordered" evidence="11">
    <location>
        <begin position="94"/>
        <end position="150"/>
    </location>
</feature>
<evidence type="ECO:0000256" key="2">
    <source>
        <dbReference type="ARBA" id="ARBA00022499"/>
    </source>
</evidence>
<keyword evidence="4" id="KW-0832">Ubl conjugation</keyword>
<name>A0AAD9UZ94_ACRCE</name>
<feature type="domain" description="YEATS" evidence="12">
    <location>
        <begin position="271"/>
        <end position="419"/>
    </location>
</feature>
<organism evidence="13 14">
    <name type="scientific">Acropora cervicornis</name>
    <name type="common">Staghorn coral</name>
    <dbReference type="NCBI Taxonomy" id="6130"/>
    <lineage>
        <taxon>Eukaryota</taxon>
        <taxon>Metazoa</taxon>
        <taxon>Cnidaria</taxon>
        <taxon>Anthozoa</taxon>
        <taxon>Hexacorallia</taxon>
        <taxon>Scleractinia</taxon>
        <taxon>Astrocoeniina</taxon>
        <taxon>Acroporidae</taxon>
        <taxon>Acropora</taxon>
    </lineage>
</organism>
<dbReference type="AlphaFoldDB" id="A0AAD9UZ94"/>
<evidence type="ECO:0000313" key="13">
    <source>
        <dbReference type="EMBL" id="KAK2555453.1"/>
    </source>
</evidence>
<evidence type="ECO:0000259" key="12">
    <source>
        <dbReference type="PROSITE" id="PS51037"/>
    </source>
</evidence>
<keyword evidence="5" id="KW-0175">Coiled coil</keyword>
<evidence type="ECO:0000256" key="7">
    <source>
        <dbReference type="ARBA" id="ARBA00060245"/>
    </source>
</evidence>
<comment type="caution">
    <text evidence="13">The sequence shown here is derived from an EMBL/GenBank/DDBJ whole genome shotgun (WGS) entry which is preliminary data.</text>
</comment>
<dbReference type="InterPro" id="IPR005033">
    <property type="entry name" value="YEATS"/>
</dbReference>
<dbReference type="Gene3D" id="2.60.40.1970">
    <property type="entry name" value="YEATS domain"/>
    <property type="match status" value="1"/>
</dbReference>
<reference evidence="13" key="1">
    <citation type="journal article" date="2023" name="G3 (Bethesda)">
        <title>Whole genome assembly and annotation of the endangered Caribbean coral Acropora cervicornis.</title>
        <authorList>
            <person name="Selwyn J.D."/>
            <person name="Vollmer S.V."/>
        </authorList>
    </citation>
    <scope>NUCLEOTIDE SEQUENCE</scope>
    <source>
        <strain evidence="13">K2</strain>
    </source>
</reference>
<dbReference type="FunFam" id="2.60.40.1970:FF:000001">
    <property type="entry name" value="YEATS domain containing 2"/>
    <property type="match status" value="1"/>
</dbReference>
<dbReference type="GO" id="GO:0005634">
    <property type="term" value="C:nucleus"/>
    <property type="evidence" value="ECO:0007669"/>
    <property type="project" value="UniProtKB-SubCell"/>
</dbReference>
<keyword evidence="6 10" id="KW-0539">Nucleus</keyword>
<feature type="region of interest" description="Disordered" evidence="11">
    <location>
        <begin position="483"/>
        <end position="507"/>
    </location>
</feature>
<dbReference type="Pfam" id="PF22951">
    <property type="entry name" value="3HBD"/>
    <property type="match status" value="1"/>
</dbReference>
<evidence type="ECO:0000256" key="9">
    <source>
        <dbReference type="ARBA" id="ARBA00068329"/>
    </source>
</evidence>
<feature type="compositionally biased region" description="Polar residues" evidence="11">
    <location>
        <begin position="137"/>
        <end position="150"/>
    </location>
</feature>
<evidence type="ECO:0000256" key="6">
    <source>
        <dbReference type="ARBA" id="ARBA00023242"/>
    </source>
</evidence>
<feature type="compositionally biased region" description="Basic and acidic residues" evidence="11">
    <location>
        <begin position="22"/>
        <end position="37"/>
    </location>
</feature>
<evidence type="ECO:0000313" key="14">
    <source>
        <dbReference type="Proteomes" id="UP001249851"/>
    </source>
</evidence>
<keyword evidence="14" id="KW-1185">Reference proteome</keyword>
<evidence type="ECO:0000256" key="1">
    <source>
        <dbReference type="ARBA" id="ARBA00004123"/>
    </source>
</evidence>
<evidence type="ECO:0000256" key="11">
    <source>
        <dbReference type="SAM" id="MobiDB-lite"/>
    </source>
</evidence>
<evidence type="ECO:0000256" key="5">
    <source>
        <dbReference type="ARBA" id="ARBA00023054"/>
    </source>
</evidence>
<comment type="subcellular location">
    <subcellularLocation>
        <location evidence="1 10">Nucleus</location>
    </subcellularLocation>
</comment>
<dbReference type="Pfam" id="PF03366">
    <property type="entry name" value="YEATS"/>
    <property type="match status" value="1"/>
</dbReference>
<dbReference type="Proteomes" id="UP001249851">
    <property type="component" value="Unassembled WGS sequence"/>
</dbReference>
<evidence type="ECO:0000256" key="8">
    <source>
        <dbReference type="ARBA" id="ARBA00065122"/>
    </source>
</evidence>
<feature type="compositionally biased region" description="Polar residues" evidence="11">
    <location>
        <begin position="116"/>
        <end position="130"/>
    </location>
</feature>
<evidence type="ECO:0000256" key="3">
    <source>
        <dbReference type="ARBA" id="ARBA00022553"/>
    </source>
</evidence>
<proteinExistence type="predicted"/>
<evidence type="ECO:0000256" key="4">
    <source>
        <dbReference type="ARBA" id="ARBA00022843"/>
    </source>
</evidence>
<reference evidence="13" key="2">
    <citation type="journal article" date="2023" name="Science">
        <title>Genomic signatures of disease resistance in endangered staghorn corals.</title>
        <authorList>
            <person name="Vollmer S.V."/>
            <person name="Selwyn J.D."/>
            <person name="Despard B.A."/>
            <person name="Roesel C.L."/>
        </authorList>
    </citation>
    <scope>NUCLEOTIDE SEQUENCE</scope>
    <source>
        <strain evidence="13">K2</strain>
    </source>
</reference>
<evidence type="ECO:0000256" key="10">
    <source>
        <dbReference type="PROSITE-ProRule" id="PRU00376"/>
    </source>
</evidence>
<dbReference type="PANTHER" id="PTHR23195">
    <property type="entry name" value="YEATS DOMAIN"/>
    <property type="match status" value="1"/>
</dbReference>
<dbReference type="PROSITE" id="PS51037">
    <property type="entry name" value="YEATS"/>
    <property type="match status" value="1"/>
</dbReference>
<gene>
    <name evidence="13" type="ORF">P5673_022788</name>
</gene>
<comment type="function">
    <text evidence="7">Chromatin reader component of the ATAC complex, a complex with histone acetyltransferase activity on histones H3 and H4. YEATS2 specifically recognizes and binds histone H3 crotonylated at 'Lys-27' (H3K27cr). Crotonylation marks active promoters and enhancers and confers resistance to transcriptional repressors.</text>
</comment>
<dbReference type="InterPro" id="IPR038704">
    <property type="entry name" value="YEAST_sf"/>
</dbReference>
<keyword evidence="3" id="KW-0597">Phosphoprotein</keyword>
<protein>
    <recommendedName>
        <fullName evidence="9">YEATS domain-containing protein 2</fullName>
    </recommendedName>
</protein>
<feature type="compositionally biased region" description="Polar residues" evidence="11">
    <location>
        <begin position="488"/>
        <end position="503"/>
    </location>
</feature>
<dbReference type="GO" id="GO:0000123">
    <property type="term" value="C:histone acetyltransferase complex"/>
    <property type="evidence" value="ECO:0007669"/>
    <property type="project" value="UniProtKB-ARBA"/>
</dbReference>
<keyword evidence="2" id="KW-1017">Isopeptide bond</keyword>
<accession>A0AAD9UZ94</accession>
<dbReference type="GO" id="GO:0051726">
    <property type="term" value="P:regulation of cell cycle"/>
    <property type="evidence" value="ECO:0007669"/>
    <property type="project" value="UniProtKB-ARBA"/>
</dbReference>
<sequence>METVFENGEMEDPDYQSLSQQQKREHGNLNTRQKDAKDQTIQKIDNIIRQQFGLEINLKEREIDAIHDRISHVKAMLDRLRACVLAKYYGTSDLKGSRTAARPDTSNFGPRKSTRNRNTSATFSQTSTESVAKIKSLPSQSSNTEARTSLTTEPLVNGNLVCYDFKETKPREAGTGILTGQTTCDDSLLSGKDGNLKLLSFGDLNVTRNLKEQLQVSSSPDTLEPSNKVSESKPAEYKITGNDMQLGASEQISLNPSGNPLNAEFPSLTCLGSRFYLKKRIIIGNTSKYISIDSREENDKSTHKWMMYVRGPPEDPHIDRFVKKVWFFLHPSYRPNDIVEVNKPPFHLTRRGWGEFPVRVQLHFIDPRNKRVDIIHELKLDRTYTGLQTLGAETVVDLELDRRTFSDKCIPFDATSTSIEESFATNLVHVSSNAHKELVNKHVTEKNNSSFELSAQYPQGKKMRVESPKSNFVSSAVSSFASTPVSSLPASRSTSPETTSSLGEPTDKFTDEIRESLRLAMKDHPLIHPHRNLVMYPYCASSIEQFMSWGIGKRRACEWQRAAAVKRHLSRCIPSCKLSTKDVLLWCRRYGYSPFDVVSIDGNVTFCKLCGRRLQEGSEETEVHKCEERTFTSLTSTTGFLSEMEEKEKQLPDVPKADDENEDLEIDVVSLSPERGTGKHRESCPAMHLLSATPEQEWIRETCSDIGIQLKTVNMDGVHLYVIENVLLAAVQRFAEDVLRQSWAYATEKSSSYDIRLITPSHVHKAVFSLPCCDFLTNKYLGEGYAPDAK</sequence>
<comment type="subunit">
    <text evidence="8">Component of the ADA2A-containing complex (ATAC), composed of KAT14, KAT2A, TADA2L, TADA3L, ZZ3, MBIP, WDR5, YEATS2, SGF29 and DR1.</text>
</comment>
<dbReference type="CDD" id="cd16907">
    <property type="entry name" value="YEATS_YEATS2_like"/>
    <property type="match status" value="1"/>
</dbReference>
<feature type="region of interest" description="Disordered" evidence="11">
    <location>
        <begin position="1"/>
        <end position="37"/>
    </location>
</feature>